<dbReference type="EMBL" id="MN477016">
    <property type="protein sequence ID" value="QFX78105.1"/>
    <property type="molecule type" value="Genomic_DNA"/>
</dbReference>
<evidence type="ECO:0000256" key="2">
    <source>
        <dbReference type="ARBA" id="ARBA00046325"/>
    </source>
</evidence>
<dbReference type="InterPro" id="IPR054499">
    <property type="entry name" value="DA_C"/>
</dbReference>
<name>A0A5P9W9E9_9PEZI</name>
<dbReference type="SUPFAM" id="SSF159245">
    <property type="entry name" value="AttH-like"/>
    <property type="match status" value="1"/>
</dbReference>
<evidence type="ECO:0000313" key="6">
    <source>
        <dbReference type="EMBL" id="QFX78105.1"/>
    </source>
</evidence>
<evidence type="ECO:0000259" key="5">
    <source>
        <dbReference type="Pfam" id="PF24137"/>
    </source>
</evidence>
<feature type="domain" description="Diels-Alderase C-terminal" evidence="4">
    <location>
        <begin position="265"/>
        <end position="409"/>
    </location>
</feature>
<feature type="chain" id="PRO_5024348965" evidence="3">
    <location>
        <begin position="18"/>
        <end position="424"/>
    </location>
</feature>
<protein>
    <submittedName>
        <fullName evidence="6">HffF</fullName>
    </submittedName>
</protein>
<keyword evidence="1" id="KW-0413">Isomerase</keyword>
<evidence type="ECO:0000259" key="4">
    <source>
        <dbReference type="Pfam" id="PF22903"/>
    </source>
</evidence>
<dbReference type="InterPro" id="IPR056402">
    <property type="entry name" value="DA_N"/>
</dbReference>
<dbReference type="AlphaFoldDB" id="A0A5P9W9E9"/>
<feature type="signal peptide" evidence="3">
    <location>
        <begin position="1"/>
        <end position="17"/>
    </location>
</feature>
<evidence type="ECO:0000256" key="3">
    <source>
        <dbReference type="SAM" id="SignalP"/>
    </source>
</evidence>
<sequence length="424" mass="46640">MLIRAISLSGLLATALAAGDGWPEPWPSHWREPSSELFPGQQVPLTAENTDPDGGCRISNITANEMVKGRKIVDFTTNAMGSLEEPKIKPLNSSGGEQWEFDGISEDGMQSFIFGFYRDPNYAILGTGNLRLSIEFGFADRTRFSEVYYAERSVVETCSIGTRGLWIDKKNGWQFSFLVNAAMSEAIVTLDSDTVKGKATINSRSQPLTAQGSVWPNENDSTVTIPYYHWSQPIPAGTVDTNVEVKGKPVQWKGMGGHERFWSAFSWFTTLRTLQAVRAMLGPYVLSYFSFTSNLVPDLTHQSVVLFQDGIPIFQSRLGTASDTEDYALVTKTYGGAVTGTLKDKVTGFQLELVSPSKMRHYTFFAEHLNVGFEYILGEGVGGSGFSAQSRGGHVGLDQYDGVALTEALTFPKNSPLFRSNYVD</sequence>
<proteinExistence type="inferred from homology"/>
<feature type="domain" description="Diels-Alderase N-terminal" evidence="5">
    <location>
        <begin position="86"/>
        <end position="262"/>
    </location>
</feature>
<dbReference type="Pfam" id="PF22903">
    <property type="entry name" value="DA_C"/>
    <property type="match status" value="1"/>
</dbReference>
<evidence type="ECO:0000256" key="1">
    <source>
        <dbReference type="ARBA" id="ARBA00023235"/>
    </source>
</evidence>
<dbReference type="OrthoDB" id="5344254at2759"/>
<reference evidence="6" key="1">
    <citation type="journal article" date="2019" name="Org. Lett.">
        <title>Investigating the function of cryptic cytochalasan cytochrome P450 monooxygenases using combinatorial biosynthesis.</title>
        <authorList>
            <person name="Wang C."/>
            <person name="Becker K."/>
            <person name="Pfutze S."/>
            <person name="Kuhnert E."/>
            <person name="Stadler M."/>
            <person name="Cox R.J."/>
            <person name="Skellam E."/>
        </authorList>
    </citation>
    <scope>NUCLEOTIDE SEQUENCE</scope>
</reference>
<keyword evidence="3" id="KW-0732">Signal</keyword>
<dbReference type="Pfam" id="PF24137">
    <property type="entry name" value="DA_N"/>
    <property type="match status" value="1"/>
</dbReference>
<organism evidence="6">
    <name type="scientific">Hypoxylon fragiforme</name>
    <dbReference type="NCBI Taxonomy" id="63214"/>
    <lineage>
        <taxon>Eukaryota</taxon>
        <taxon>Fungi</taxon>
        <taxon>Dikarya</taxon>
        <taxon>Ascomycota</taxon>
        <taxon>Pezizomycotina</taxon>
        <taxon>Sordariomycetes</taxon>
        <taxon>Xylariomycetidae</taxon>
        <taxon>Xylariales</taxon>
        <taxon>Hypoxylaceae</taxon>
        <taxon>Hypoxylon</taxon>
    </lineage>
</organism>
<dbReference type="GO" id="GO:0016853">
    <property type="term" value="F:isomerase activity"/>
    <property type="evidence" value="ECO:0007669"/>
    <property type="project" value="UniProtKB-KW"/>
</dbReference>
<comment type="similarity">
    <text evidence="2">Belongs to the Diels-Alderase family.</text>
</comment>
<gene>
    <name evidence="6" type="primary">hffF</name>
</gene>
<accession>A0A5P9W9E9</accession>